<dbReference type="AlphaFoldDB" id="A0A1G5WK56"/>
<dbReference type="PROSITE" id="PS51898">
    <property type="entry name" value="TYR_RECOMBINASE"/>
    <property type="match status" value="1"/>
</dbReference>
<dbReference type="Gene3D" id="1.10.443.10">
    <property type="entry name" value="Intergrase catalytic core"/>
    <property type="match status" value="1"/>
</dbReference>
<organism evidence="6 7">
    <name type="scientific">Mesorhizobium qingshengii</name>
    <dbReference type="NCBI Taxonomy" id="1165689"/>
    <lineage>
        <taxon>Bacteria</taxon>
        <taxon>Pseudomonadati</taxon>
        <taxon>Pseudomonadota</taxon>
        <taxon>Alphaproteobacteria</taxon>
        <taxon>Hyphomicrobiales</taxon>
        <taxon>Phyllobacteriaceae</taxon>
        <taxon>Mesorhizobium</taxon>
    </lineage>
</organism>
<evidence type="ECO:0000313" key="6">
    <source>
        <dbReference type="EMBL" id="SDA58463.1"/>
    </source>
</evidence>
<gene>
    <name evidence="6" type="ORF">SAMN02927914_01407</name>
</gene>
<feature type="domain" description="Tyr recombinase" evidence="5">
    <location>
        <begin position="171"/>
        <end position="382"/>
    </location>
</feature>
<keyword evidence="1" id="KW-0229">DNA integration</keyword>
<dbReference type="PANTHER" id="PTHR30349:SF88">
    <property type="entry name" value="BLL1584 PROTEIN"/>
    <property type="match status" value="1"/>
</dbReference>
<evidence type="ECO:0000256" key="2">
    <source>
        <dbReference type="ARBA" id="ARBA00023125"/>
    </source>
</evidence>
<dbReference type="InterPro" id="IPR010998">
    <property type="entry name" value="Integrase_recombinase_N"/>
</dbReference>
<dbReference type="RefSeq" id="WP_091576317.1">
    <property type="nucleotide sequence ID" value="NZ_FMXM01000004.1"/>
</dbReference>
<keyword evidence="2" id="KW-0238">DNA-binding</keyword>
<protein>
    <submittedName>
        <fullName evidence="6">Site-specific recombinase XerD</fullName>
    </submittedName>
</protein>
<dbReference type="Gene3D" id="1.10.150.130">
    <property type="match status" value="1"/>
</dbReference>
<dbReference type="STRING" id="1165689.SAMN02927914_01407"/>
<sequence>MPRTSKGPLLVWREESWNKNGTLRNKAGSFIWDRSTFLCAGGGERGRPGIETEKALAAHIADKYSPVREHGHAAVDVLIAQVIHLYLNEVAPAHVTPEETAARLDKILDFFGEMTLADINGKLCRSYVATRSTEAAARRELEDLRAAINYCRKEGYTTAAPTISLPEKRAARERWLTRGEAAALIWAAWRMKQSWRGQESDRRTGRHLARFILVALYTGTRSGAVCGAAIRPTEGRGYVDLDSGVFHRRGDGAKRTKKRQPPVRLPDRLLAHLRRWSRTDLDIKTKGRCKSANIGRKISQDFVVEWNGRPVKSIKKSFRKARIIAGLGPDVTPHIFRHTAATWLMQAGTDLWQAAGFLGITVDVLVDIYGHHHPDFQIEAAENITKKSVATKATKPSKLGEAQRANADVDPLQELR</sequence>
<dbReference type="GO" id="GO:0015074">
    <property type="term" value="P:DNA integration"/>
    <property type="evidence" value="ECO:0007669"/>
    <property type="project" value="UniProtKB-KW"/>
</dbReference>
<dbReference type="InterPro" id="IPR002104">
    <property type="entry name" value="Integrase_catalytic"/>
</dbReference>
<dbReference type="InterPro" id="IPR011010">
    <property type="entry name" value="DNA_brk_join_enz"/>
</dbReference>
<name>A0A1G5WK56_9HYPH</name>
<dbReference type="SUPFAM" id="SSF56349">
    <property type="entry name" value="DNA breaking-rejoining enzymes"/>
    <property type="match status" value="1"/>
</dbReference>
<dbReference type="Pfam" id="PF00589">
    <property type="entry name" value="Phage_integrase"/>
    <property type="match status" value="1"/>
</dbReference>
<evidence type="ECO:0000256" key="1">
    <source>
        <dbReference type="ARBA" id="ARBA00022908"/>
    </source>
</evidence>
<proteinExistence type="predicted"/>
<evidence type="ECO:0000313" key="7">
    <source>
        <dbReference type="Proteomes" id="UP000198588"/>
    </source>
</evidence>
<evidence type="ECO:0000256" key="3">
    <source>
        <dbReference type="ARBA" id="ARBA00023172"/>
    </source>
</evidence>
<keyword evidence="3" id="KW-0233">DNA recombination</keyword>
<reference evidence="6 7" key="1">
    <citation type="submission" date="2016-10" db="EMBL/GenBank/DDBJ databases">
        <authorList>
            <person name="de Groot N.N."/>
        </authorList>
    </citation>
    <scope>NUCLEOTIDE SEQUENCE [LARGE SCALE GENOMIC DNA]</scope>
    <source>
        <strain evidence="6 7">CGMCC 1.12097</strain>
    </source>
</reference>
<dbReference type="InterPro" id="IPR050090">
    <property type="entry name" value="Tyrosine_recombinase_XerCD"/>
</dbReference>
<dbReference type="Proteomes" id="UP000198588">
    <property type="component" value="Unassembled WGS sequence"/>
</dbReference>
<dbReference type="CDD" id="cd00796">
    <property type="entry name" value="INT_Rci_Hp1_C"/>
    <property type="match status" value="1"/>
</dbReference>
<accession>A0A1G5WK56</accession>
<dbReference type="OrthoDB" id="9808346at2"/>
<dbReference type="GO" id="GO:0003677">
    <property type="term" value="F:DNA binding"/>
    <property type="evidence" value="ECO:0007669"/>
    <property type="project" value="UniProtKB-KW"/>
</dbReference>
<evidence type="ECO:0000256" key="4">
    <source>
        <dbReference type="SAM" id="MobiDB-lite"/>
    </source>
</evidence>
<dbReference type="GO" id="GO:0006310">
    <property type="term" value="P:DNA recombination"/>
    <property type="evidence" value="ECO:0007669"/>
    <property type="project" value="UniProtKB-KW"/>
</dbReference>
<evidence type="ECO:0000259" key="5">
    <source>
        <dbReference type="PROSITE" id="PS51898"/>
    </source>
</evidence>
<dbReference type="PANTHER" id="PTHR30349">
    <property type="entry name" value="PHAGE INTEGRASE-RELATED"/>
    <property type="match status" value="1"/>
</dbReference>
<feature type="region of interest" description="Disordered" evidence="4">
    <location>
        <begin position="389"/>
        <end position="416"/>
    </location>
</feature>
<dbReference type="InterPro" id="IPR013762">
    <property type="entry name" value="Integrase-like_cat_sf"/>
</dbReference>
<dbReference type="EMBL" id="FMXM01000004">
    <property type="protein sequence ID" value="SDA58463.1"/>
    <property type="molecule type" value="Genomic_DNA"/>
</dbReference>